<dbReference type="Proteomes" id="UP000035955">
    <property type="component" value="Unassembled WGS sequence"/>
</dbReference>
<dbReference type="Pfam" id="PF00990">
    <property type="entry name" value="GGDEF"/>
    <property type="match status" value="1"/>
</dbReference>
<feature type="signal peptide" evidence="1">
    <location>
        <begin position="1"/>
        <end position="18"/>
    </location>
</feature>
<proteinExistence type="predicted"/>
<feature type="non-terminal residue" evidence="3">
    <location>
        <position position="182"/>
    </location>
</feature>
<evidence type="ECO:0000256" key="1">
    <source>
        <dbReference type="SAM" id="SignalP"/>
    </source>
</evidence>
<dbReference type="NCBIfam" id="TIGR00254">
    <property type="entry name" value="GGDEF"/>
    <property type="match status" value="1"/>
</dbReference>
<dbReference type="PANTHER" id="PTHR46663">
    <property type="entry name" value="DIGUANYLATE CYCLASE DGCT-RELATED"/>
    <property type="match status" value="1"/>
</dbReference>
<comment type="caution">
    <text evidence="3">The sequence shown here is derived from an EMBL/GenBank/DDBJ whole genome shotgun (WGS) entry which is preliminary data.</text>
</comment>
<reference evidence="3 4" key="1">
    <citation type="submission" date="2015-03" db="EMBL/GenBank/DDBJ databases">
        <title>Genome sequencing of Methylobacterium variabile DSM 16961.</title>
        <authorList>
            <person name="Chaudhry V."/>
            <person name="Patil P.B."/>
        </authorList>
    </citation>
    <scope>NUCLEOTIDE SEQUENCE [LARGE SCALE GENOMIC DNA]</scope>
    <source>
        <strain evidence="3 4">DSM 16961</strain>
    </source>
</reference>
<evidence type="ECO:0000259" key="2">
    <source>
        <dbReference type="PROSITE" id="PS50887"/>
    </source>
</evidence>
<evidence type="ECO:0000313" key="3">
    <source>
        <dbReference type="EMBL" id="KMO26152.1"/>
    </source>
</evidence>
<keyword evidence="1" id="KW-0732">Signal</keyword>
<dbReference type="CDD" id="cd01949">
    <property type="entry name" value="GGDEF"/>
    <property type="match status" value="1"/>
</dbReference>
<gene>
    <name evidence="3" type="ORF">VQ02_34295</name>
</gene>
<dbReference type="PANTHER" id="PTHR46663:SF2">
    <property type="entry name" value="GGDEF DOMAIN-CONTAINING PROTEIN"/>
    <property type="match status" value="1"/>
</dbReference>
<protein>
    <recommendedName>
        <fullName evidence="2">GGDEF domain-containing protein</fullName>
    </recommendedName>
</protein>
<accession>A0A0J6RXW4</accession>
<dbReference type="InterPro" id="IPR029787">
    <property type="entry name" value="Nucleotide_cyclase"/>
</dbReference>
<feature type="non-terminal residue" evidence="3">
    <location>
        <position position="1"/>
    </location>
</feature>
<keyword evidence="4" id="KW-1185">Reference proteome</keyword>
<dbReference type="AlphaFoldDB" id="A0A0J6RXW4"/>
<feature type="domain" description="GGDEF" evidence="2">
    <location>
        <begin position="158"/>
        <end position="182"/>
    </location>
</feature>
<dbReference type="PROSITE" id="PS50887">
    <property type="entry name" value="GGDEF"/>
    <property type="match status" value="1"/>
</dbReference>
<dbReference type="InterPro" id="IPR052163">
    <property type="entry name" value="DGC-Regulatory_Protein"/>
</dbReference>
<evidence type="ECO:0000313" key="4">
    <source>
        <dbReference type="Proteomes" id="UP000035955"/>
    </source>
</evidence>
<dbReference type="InterPro" id="IPR000160">
    <property type="entry name" value="GGDEF_dom"/>
</dbReference>
<dbReference type="RefSeq" id="WP_048448743.1">
    <property type="nucleotide sequence ID" value="NZ_LABY01000511.1"/>
</dbReference>
<dbReference type="InterPro" id="IPR043128">
    <property type="entry name" value="Rev_trsase/Diguanyl_cyclase"/>
</dbReference>
<feature type="chain" id="PRO_5005280774" description="GGDEF domain-containing protein" evidence="1">
    <location>
        <begin position="19"/>
        <end position="182"/>
    </location>
</feature>
<dbReference type="EMBL" id="LABY01000511">
    <property type="protein sequence ID" value="KMO26152.1"/>
    <property type="molecule type" value="Genomic_DNA"/>
</dbReference>
<dbReference type="Gene3D" id="3.30.70.270">
    <property type="match status" value="1"/>
</dbReference>
<organism evidence="3 4">
    <name type="scientific">Methylobacterium variabile</name>
    <dbReference type="NCBI Taxonomy" id="298794"/>
    <lineage>
        <taxon>Bacteria</taxon>
        <taxon>Pseudomonadati</taxon>
        <taxon>Pseudomonadota</taxon>
        <taxon>Alphaproteobacteria</taxon>
        <taxon>Hyphomicrobiales</taxon>
        <taxon>Methylobacteriaceae</taxon>
        <taxon>Methylobacterium</taxon>
    </lineage>
</organism>
<dbReference type="SUPFAM" id="SSF55073">
    <property type="entry name" value="Nucleotide cyclase"/>
    <property type="match status" value="1"/>
</dbReference>
<sequence>SGLCWALVLALAAQAGHAYNLAVGLTFCGINAGSMIQSTADRRTTLAFVLPNSVIFILILLTGETGQSQIIGVNLLLLTSLMVRASRRAERDYVRAARLRHEAAHLADSLRQANIAATQAMQQLEHAASHDPLTGLVNRAVYQTRLAELMARAGSGDGEVSVLLIDLDGFKGINDTYGHAAG</sequence>
<name>A0A0J6RXW4_9HYPH</name>
<dbReference type="OrthoDB" id="8107802at2"/>